<dbReference type="AlphaFoldDB" id="A0A023B819"/>
<evidence type="ECO:0000256" key="1">
    <source>
        <dbReference type="SAM" id="Phobius"/>
    </source>
</evidence>
<name>A0A023B819_GRENI</name>
<keyword evidence="1" id="KW-0472">Membrane</keyword>
<keyword evidence="1" id="KW-1133">Transmembrane helix</keyword>
<dbReference type="EMBL" id="AFNH02000486">
    <property type="protein sequence ID" value="EZG68072.1"/>
    <property type="molecule type" value="Genomic_DNA"/>
</dbReference>
<evidence type="ECO:0000313" key="4">
    <source>
        <dbReference type="Proteomes" id="UP000019763"/>
    </source>
</evidence>
<keyword evidence="4" id="KW-1185">Reference proteome</keyword>
<dbReference type="VEuPathDB" id="CryptoDB:GNI_064750"/>
<dbReference type="Proteomes" id="UP000019763">
    <property type="component" value="Unassembled WGS sequence"/>
</dbReference>
<gene>
    <name evidence="3" type="ORF">GNI_064750</name>
</gene>
<evidence type="ECO:0000313" key="3">
    <source>
        <dbReference type="EMBL" id="EZG68072.1"/>
    </source>
</evidence>
<sequence length="877" mass="96399">MLGLGYLVLVLCTVWIAVEGEYVDRSLSWEVDENICMSMEDCYAPLQQLMSETCGKVPGPMLAPKKDGWASGWQKMATGLSMMGRNAGREMYRIYHEKLYKEHWSVMASYCIVEYPFIVLAVALLLVWIIMPFVFCSKCFKCCKLSSCCCSNKKRKNINNSNSLLSLALLVLGGMFCLWVMILGWVYIPKMSKDYDKSTCGYYNAYDKLLYSGSEQPDGSRWPAGANLVARLEATSQYMSEQAGEMDMSPPNAATMTQSRFNRLFPDMLFTQGILSSSLFTGWGEKTGEFTLDLGLAILDEKSALLKNFQSAYGVVTEAMNAAISAENLDQLELVDFAENMKELRSPIDSSVDEIKGELDVAASNLVDITGTKDWFHVNFQGAAGLWGVFTLLLLLTTPFMIGRAKKTWRMKIHDFRVAKVSAGILSWIWALFALVFCVAGLVFVSGGAATSGVCDALQQIRDGDLRVMEDVQLWNIAVESCLVKNADGSLVVPTLTYYGADLGLIDNVELPAQISKVFEQLPERQLTPMFNDDDPASGWGEWKTGAERTMVLPNAGTQLEQLKAVIGPELAVASYNSFDCDGEPVCDIASTRAGVKLNRIAGLIDIEVALQGLLAADAPSVCFAGSPRCSPATKVVLSMINTEGVLPSTNTLEDCRTETTMMLESSLQTSDDADQRLKLYSLIWQGVRLAALELPLQRAPKFVPETLTTAADAAYVQSYSDFCSPTYPCNLFVGKKTGDDLALISYSAWAKSFPASLETAARRYITTKSVKEGIMDTMTSYTTLKGYSEYVKRIDNEYNCLPLADFVQGTKDLICGGLVTDAASIGFQFWGATVIGVVAMIGLLKFCCDKFDEDCNEDCDEERGGERVEGPEDLEA</sequence>
<reference evidence="3" key="1">
    <citation type="submission" date="2013-12" db="EMBL/GenBank/DDBJ databases">
        <authorList>
            <person name="Omoto C.K."/>
            <person name="Sibley D."/>
            <person name="Venepally P."/>
            <person name="Hadjithomas M."/>
            <person name="Karamycheva S."/>
            <person name="Brunk B."/>
            <person name="Roos D."/>
            <person name="Caler E."/>
            <person name="Lorenzi H."/>
        </authorList>
    </citation>
    <scope>NUCLEOTIDE SEQUENCE</scope>
</reference>
<feature type="transmembrane region" description="Helical" evidence="1">
    <location>
        <begin position="115"/>
        <end position="136"/>
    </location>
</feature>
<keyword evidence="1 3" id="KW-0812">Transmembrane</keyword>
<organism evidence="3 4">
    <name type="scientific">Gregarina niphandrodes</name>
    <name type="common">Septate eugregarine</name>
    <dbReference type="NCBI Taxonomy" id="110365"/>
    <lineage>
        <taxon>Eukaryota</taxon>
        <taxon>Sar</taxon>
        <taxon>Alveolata</taxon>
        <taxon>Apicomplexa</taxon>
        <taxon>Conoidasida</taxon>
        <taxon>Gregarinasina</taxon>
        <taxon>Eugregarinorida</taxon>
        <taxon>Gregarinidae</taxon>
        <taxon>Gregarina</taxon>
    </lineage>
</organism>
<accession>A0A023B819</accession>
<keyword evidence="2" id="KW-0732">Signal</keyword>
<evidence type="ECO:0000256" key="2">
    <source>
        <dbReference type="SAM" id="SignalP"/>
    </source>
</evidence>
<dbReference type="GeneID" id="22912397"/>
<dbReference type="RefSeq" id="XP_011130113.1">
    <property type="nucleotide sequence ID" value="XM_011131811.1"/>
</dbReference>
<feature type="transmembrane region" description="Helical" evidence="1">
    <location>
        <begin position="164"/>
        <end position="188"/>
    </location>
</feature>
<feature type="transmembrane region" description="Helical" evidence="1">
    <location>
        <begin position="423"/>
        <end position="445"/>
    </location>
</feature>
<feature type="chain" id="PRO_5001516666" evidence="2">
    <location>
        <begin position="21"/>
        <end position="877"/>
    </location>
</feature>
<feature type="signal peptide" evidence="2">
    <location>
        <begin position="1"/>
        <end position="20"/>
    </location>
</feature>
<proteinExistence type="predicted"/>
<feature type="transmembrane region" description="Helical" evidence="1">
    <location>
        <begin position="384"/>
        <end position="402"/>
    </location>
</feature>
<protein>
    <submittedName>
        <fullName evidence="3">Transmembrane protein</fullName>
    </submittedName>
</protein>
<comment type="caution">
    <text evidence="3">The sequence shown here is derived from an EMBL/GenBank/DDBJ whole genome shotgun (WGS) entry which is preliminary data.</text>
</comment>